<evidence type="ECO:0000313" key="3">
    <source>
        <dbReference type="Proteomes" id="UP000076858"/>
    </source>
</evidence>
<evidence type="ECO:0000313" key="2">
    <source>
        <dbReference type="EMBL" id="KZS01796.1"/>
    </source>
</evidence>
<dbReference type="InterPro" id="IPR036397">
    <property type="entry name" value="RNaseH_sf"/>
</dbReference>
<dbReference type="GO" id="GO:0003676">
    <property type="term" value="F:nucleic acid binding"/>
    <property type="evidence" value="ECO:0007669"/>
    <property type="project" value="InterPro"/>
</dbReference>
<dbReference type="EMBL" id="LRGB01006115">
    <property type="protein sequence ID" value="KZS01796.1"/>
    <property type="molecule type" value="Genomic_DNA"/>
</dbReference>
<dbReference type="Pfam" id="PF22938">
    <property type="entry name" value="Integrase_p58_C"/>
    <property type="match status" value="1"/>
</dbReference>
<dbReference type="InterPro" id="IPR054465">
    <property type="entry name" value="Integrase_p58-like_C"/>
</dbReference>
<sequence length="187" mass="21712">MLSMYINSTHINWDDILPYITFADNSSVKESTGKTPFYLLYNREARLPADVVMGVRATPLSEDPDALARNLEAARKMVKERLVQVQEQQKRYYDANRRATVEFSAGEEVLVYKPFRKVGRAEKLLHRWQGPFVVVHRASALNYEIKRTNDRQTELVHVVKIKKFIRGAEWTVIDRESTGAEARRMEP</sequence>
<proteinExistence type="predicted"/>
<protein>
    <recommendedName>
        <fullName evidence="1">Integrase p58-like C-terminal domain-containing protein</fullName>
    </recommendedName>
</protein>
<dbReference type="STRING" id="35525.A0A164IZJ1"/>
<organism evidence="2 3">
    <name type="scientific">Daphnia magna</name>
    <dbReference type="NCBI Taxonomy" id="35525"/>
    <lineage>
        <taxon>Eukaryota</taxon>
        <taxon>Metazoa</taxon>
        <taxon>Ecdysozoa</taxon>
        <taxon>Arthropoda</taxon>
        <taxon>Crustacea</taxon>
        <taxon>Branchiopoda</taxon>
        <taxon>Diplostraca</taxon>
        <taxon>Cladocera</taxon>
        <taxon>Anomopoda</taxon>
        <taxon>Daphniidae</taxon>
        <taxon>Daphnia</taxon>
    </lineage>
</organism>
<keyword evidence="3" id="KW-1185">Reference proteome</keyword>
<dbReference type="AlphaFoldDB" id="A0A164IZJ1"/>
<dbReference type="PANTHER" id="PTHR37984:SF15">
    <property type="entry name" value="INTEGRASE CATALYTIC DOMAIN-CONTAINING PROTEIN"/>
    <property type="match status" value="1"/>
</dbReference>
<accession>A0A164IZJ1</accession>
<dbReference type="OrthoDB" id="10030726at2759"/>
<reference evidence="2 3" key="1">
    <citation type="submission" date="2016-03" db="EMBL/GenBank/DDBJ databases">
        <title>EvidentialGene: Evidence-directed Construction of Genes on Genomes.</title>
        <authorList>
            <person name="Gilbert D.G."/>
            <person name="Choi J.-H."/>
            <person name="Mockaitis K."/>
            <person name="Colbourne J."/>
            <person name="Pfrender M."/>
        </authorList>
    </citation>
    <scope>NUCLEOTIDE SEQUENCE [LARGE SCALE GENOMIC DNA]</scope>
    <source>
        <strain evidence="2 3">Xinb3</strain>
        <tissue evidence="2">Complete organism</tissue>
    </source>
</reference>
<comment type="caution">
    <text evidence="2">The sequence shown here is derived from an EMBL/GenBank/DDBJ whole genome shotgun (WGS) entry which is preliminary data.</text>
</comment>
<dbReference type="Gene3D" id="3.30.420.10">
    <property type="entry name" value="Ribonuclease H-like superfamily/Ribonuclease H"/>
    <property type="match status" value="1"/>
</dbReference>
<gene>
    <name evidence="2" type="ORF">APZ42_001436</name>
</gene>
<dbReference type="Proteomes" id="UP000076858">
    <property type="component" value="Unassembled WGS sequence"/>
</dbReference>
<feature type="domain" description="Integrase p58-like C-terminal" evidence="1">
    <location>
        <begin position="130"/>
        <end position="162"/>
    </location>
</feature>
<dbReference type="InterPro" id="IPR050951">
    <property type="entry name" value="Retrovirus_Pol_polyprotein"/>
</dbReference>
<dbReference type="PANTHER" id="PTHR37984">
    <property type="entry name" value="PROTEIN CBG26694"/>
    <property type="match status" value="1"/>
</dbReference>
<evidence type="ECO:0000259" key="1">
    <source>
        <dbReference type="Pfam" id="PF22938"/>
    </source>
</evidence>
<name>A0A164IZJ1_9CRUS</name>